<reference evidence="1 2" key="1">
    <citation type="journal article" date="2023" name="bioRxiv">
        <title>Genome report: Whole genome sequence and annotation of Penstemon davidsonii.</title>
        <authorList>
            <person name="Ostevik K.L."/>
            <person name="Alabady M."/>
            <person name="Zhang M."/>
            <person name="Rausher M.D."/>
        </authorList>
    </citation>
    <scope>NUCLEOTIDE SEQUENCE [LARGE SCALE GENOMIC DNA]</scope>
    <source>
        <strain evidence="1">DNT005</strain>
        <tissue evidence="1">Whole leaf</tissue>
    </source>
</reference>
<dbReference type="Proteomes" id="UP001291926">
    <property type="component" value="Unassembled WGS sequence"/>
</dbReference>
<organism evidence="1 2">
    <name type="scientific">Penstemon davidsonii</name>
    <dbReference type="NCBI Taxonomy" id="160366"/>
    <lineage>
        <taxon>Eukaryota</taxon>
        <taxon>Viridiplantae</taxon>
        <taxon>Streptophyta</taxon>
        <taxon>Embryophyta</taxon>
        <taxon>Tracheophyta</taxon>
        <taxon>Spermatophyta</taxon>
        <taxon>Magnoliopsida</taxon>
        <taxon>eudicotyledons</taxon>
        <taxon>Gunneridae</taxon>
        <taxon>Pentapetalae</taxon>
        <taxon>asterids</taxon>
        <taxon>lamiids</taxon>
        <taxon>Lamiales</taxon>
        <taxon>Plantaginaceae</taxon>
        <taxon>Cheloneae</taxon>
        <taxon>Penstemon</taxon>
    </lineage>
</organism>
<dbReference type="EMBL" id="JAYDYQ010002685">
    <property type="protein sequence ID" value="KAK4480851.1"/>
    <property type="molecule type" value="Genomic_DNA"/>
</dbReference>
<accession>A0ABR0CWE0</accession>
<protein>
    <submittedName>
        <fullName evidence="1">Uncharacterized protein</fullName>
    </submittedName>
</protein>
<evidence type="ECO:0000313" key="2">
    <source>
        <dbReference type="Proteomes" id="UP001291926"/>
    </source>
</evidence>
<proteinExistence type="predicted"/>
<dbReference type="SUPFAM" id="SSF53474">
    <property type="entry name" value="alpha/beta-Hydrolases"/>
    <property type="match status" value="1"/>
</dbReference>
<keyword evidence="2" id="KW-1185">Reference proteome</keyword>
<dbReference type="InterPro" id="IPR029058">
    <property type="entry name" value="AB_hydrolase_fold"/>
</dbReference>
<sequence>MNQPYFSGVERTESELRLIEDSYVPLYVNDVLWILALPENANRDHAFCNPLIGKVKRLPRCMVDRGKNLVKLLESFGVQVVSLIVEGGFHGAELTNVTAAQELYNSIKDFILSV</sequence>
<name>A0ABR0CWE0_9LAMI</name>
<gene>
    <name evidence="1" type="ORF">RD792_011703</name>
</gene>
<dbReference type="Gene3D" id="3.40.50.1820">
    <property type="entry name" value="alpha/beta hydrolase"/>
    <property type="match status" value="1"/>
</dbReference>
<evidence type="ECO:0000313" key="1">
    <source>
        <dbReference type="EMBL" id="KAK4480851.1"/>
    </source>
</evidence>
<comment type="caution">
    <text evidence="1">The sequence shown here is derived from an EMBL/GenBank/DDBJ whole genome shotgun (WGS) entry which is preliminary data.</text>
</comment>